<dbReference type="OrthoDB" id="7068723at2"/>
<organism evidence="1 2">
    <name type="scientific">Maribrevibacterium harenarium</name>
    <dbReference type="NCBI Taxonomy" id="2589817"/>
    <lineage>
        <taxon>Bacteria</taxon>
        <taxon>Pseudomonadati</taxon>
        <taxon>Pseudomonadota</taxon>
        <taxon>Gammaproteobacteria</taxon>
        <taxon>Oceanospirillales</taxon>
        <taxon>Oceanospirillaceae</taxon>
        <taxon>Maribrevibacterium</taxon>
    </lineage>
</organism>
<name>A0A501WD22_9GAMM</name>
<sequence length="165" mass="18346">MSNSKIFITLFTAAVISGCASNQYSVTYASDPAGAQVYCNGEAEGYTPVTLYYTLDEETKNRGVLNTVPCRLNWVSGASAKANSQFSLSEFPNGVITTTRRPNEPNAHIDHSFALQLEQNRQMNQVLQNTQAIQAEQWRVKQQMQQEKNTQNLCNLGLLNHPGCR</sequence>
<protein>
    <submittedName>
        <fullName evidence="1">PEGA domain-containing protein</fullName>
    </submittedName>
</protein>
<dbReference type="PROSITE" id="PS51257">
    <property type="entry name" value="PROKAR_LIPOPROTEIN"/>
    <property type="match status" value="1"/>
</dbReference>
<comment type="caution">
    <text evidence="1">The sequence shown here is derived from an EMBL/GenBank/DDBJ whole genome shotgun (WGS) entry which is preliminary data.</text>
</comment>
<proteinExistence type="predicted"/>
<evidence type="ECO:0000313" key="2">
    <source>
        <dbReference type="Proteomes" id="UP000315901"/>
    </source>
</evidence>
<dbReference type="Proteomes" id="UP000315901">
    <property type="component" value="Unassembled WGS sequence"/>
</dbReference>
<reference evidence="1 2" key="1">
    <citation type="submission" date="2019-06" db="EMBL/GenBank/DDBJ databases">
        <title>A novel bacterium of genus Marinomonas, isolated from coastal sand.</title>
        <authorList>
            <person name="Huang H."/>
            <person name="Mo K."/>
            <person name="Hu Y."/>
        </authorList>
    </citation>
    <scope>NUCLEOTIDE SEQUENCE [LARGE SCALE GENOMIC DNA]</scope>
    <source>
        <strain evidence="1 2">HB171799</strain>
    </source>
</reference>
<gene>
    <name evidence="1" type="ORF">FJM67_15655</name>
</gene>
<dbReference type="EMBL" id="VFRR01000052">
    <property type="protein sequence ID" value="TPE46722.1"/>
    <property type="molecule type" value="Genomic_DNA"/>
</dbReference>
<dbReference type="AlphaFoldDB" id="A0A501WD22"/>
<evidence type="ECO:0000313" key="1">
    <source>
        <dbReference type="EMBL" id="TPE46722.1"/>
    </source>
</evidence>
<keyword evidence="2" id="KW-1185">Reference proteome</keyword>
<dbReference type="RefSeq" id="WP_140591275.1">
    <property type="nucleotide sequence ID" value="NZ_VFRR01000052.1"/>
</dbReference>
<accession>A0A501WD22</accession>